<feature type="compositionally biased region" description="Polar residues" evidence="5">
    <location>
        <begin position="661"/>
        <end position="675"/>
    </location>
</feature>
<dbReference type="GO" id="GO:0003924">
    <property type="term" value="F:GTPase activity"/>
    <property type="evidence" value="ECO:0007669"/>
    <property type="project" value="InterPro"/>
</dbReference>
<feature type="region of interest" description="Disordered" evidence="5">
    <location>
        <begin position="289"/>
        <end position="309"/>
    </location>
</feature>
<dbReference type="InterPro" id="IPR005225">
    <property type="entry name" value="Small_GTP-bd"/>
</dbReference>
<keyword evidence="1" id="KW-0547">Nucleotide-binding</keyword>
<evidence type="ECO:0000256" key="2">
    <source>
        <dbReference type="ARBA" id="ARBA00023134"/>
    </source>
</evidence>
<evidence type="ECO:0000313" key="6">
    <source>
        <dbReference type="EnsemblMetazoa" id="CLYHEMP023178.1"/>
    </source>
</evidence>
<feature type="region of interest" description="Disordered" evidence="5">
    <location>
        <begin position="213"/>
        <end position="272"/>
    </location>
</feature>
<dbReference type="GeneID" id="136812336"/>
<dbReference type="PROSITE" id="PS51419">
    <property type="entry name" value="RAB"/>
    <property type="match status" value="1"/>
</dbReference>
<evidence type="ECO:0000256" key="3">
    <source>
        <dbReference type="ARBA" id="ARBA00023288"/>
    </source>
</evidence>
<accession>A0A7M6DQR9</accession>
<evidence type="ECO:0000256" key="5">
    <source>
        <dbReference type="SAM" id="MobiDB-lite"/>
    </source>
</evidence>
<reference evidence="6" key="1">
    <citation type="submission" date="2021-01" db="UniProtKB">
        <authorList>
            <consortium name="EnsemblMetazoa"/>
        </authorList>
    </citation>
    <scope>IDENTIFICATION</scope>
</reference>
<feature type="coiled-coil region" evidence="4">
    <location>
        <begin position="432"/>
        <end position="633"/>
    </location>
</feature>
<dbReference type="InterPro" id="IPR001806">
    <property type="entry name" value="Small_GTPase"/>
</dbReference>
<sequence>MSVDGLQSENSVYEGGEFINNFQSDEQFYYDDDGLLEPSACKINIEDSNDLSTHRDGLVSNTVDENNTDFQQIEQNFNAELPVSEKRRSHLFQSVDDITRDSPIRKAACATTSCALCEANARNLNVKLTIDGGFQLRKAASCSICTWDIEEFEFDDNLCDTGDLSDGELSIDEEDLDADEGEESLPISGRNRSNSYSRAMEDEVDYQDEHNSLANTDSQLSLSQRLPPDGGEIEESPVKEERVFHKERLIKSSSPKVRSSRKKGGLRNQSSIEKKISQELDEIFGKLHRSPQQSFDTEDTFDLDDSSNSIKRSSKRGSFRKLIRTPSFLKRHKKTKLDTSKSRSVEFLYTSEPPIDVNIKKSMSTMDVSTYYQDLVEGEEENLELSFNEAFSEYLNDIGGTVLFSGNEVLRFLWHQITTYQHDLIVPFDDFLKSVLDEIQQAYKKCQDLESTLSMKAQQQEKETSKIYEDAETALRQEREQLQEKHSEKEDQIKSELLRAINAKDQEIQDSLKMNNEILLRDSKLTNENHELKQVLEKLEEQHTISTANEAMLIERNEYLKHENISMNGKIKLQEDALQQLHEQLMQLTSNHADSEEHYEKLLRRFKDLTEEKEQLETSCSNLTSDLEELKTNRLKPRGLEKQLSWSTTSSLDFDRPSSPYDENSNHNRSLTNSTTYNKATDSAWILTKQRSRNFHHSSTEIDDRNRFIQTPSGLTALRSARGSKQDINEENNDLATPLPSHRNIPSSSSRNLYKSSTPYNNNFSIPPPSSSRKLVYGNSKTPLRLASSRSNEFKVVFAGDPNVGKTSLIRRICHGRFKENREVTLEMDCATKLVECQQKTVSLKLWDTVGTEKFNSIPPSYFRKSDIVVLVYDIYDEGSFCNARKWLRQIHDYTNDNIFLFLVGNKSDMHHKRAVAPKRAECLASENDAMFIETSAKTGENTERLCAMIASTLLDREETVFIRNDFEGSLCSLSYSFKRTNEVSICCS</sequence>
<feature type="compositionally biased region" description="Basic and acidic residues" evidence="5">
    <location>
        <begin position="236"/>
        <end position="250"/>
    </location>
</feature>
<dbReference type="PANTHER" id="PTHR47977">
    <property type="entry name" value="RAS-RELATED PROTEIN RAB"/>
    <property type="match status" value="1"/>
</dbReference>
<dbReference type="Gene3D" id="3.40.50.300">
    <property type="entry name" value="P-loop containing nucleotide triphosphate hydrolases"/>
    <property type="match status" value="1"/>
</dbReference>
<proteinExistence type="predicted"/>
<feature type="region of interest" description="Disordered" evidence="5">
    <location>
        <begin position="172"/>
        <end position="197"/>
    </location>
</feature>
<dbReference type="PRINTS" id="PR00449">
    <property type="entry name" value="RASTRNSFRMNG"/>
</dbReference>
<dbReference type="InterPro" id="IPR050227">
    <property type="entry name" value="Rab"/>
</dbReference>
<organism evidence="6 7">
    <name type="scientific">Clytia hemisphaerica</name>
    <dbReference type="NCBI Taxonomy" id="252671"/>
    <lineage>
        <taxon>Eukaryota</taxon>
        <taxon>Metazoa</taxon>
        <taxon>Cnidaria</taxon>
        <taxon>Hydrozoa</taxon>
        <taxon>Hydroidolina</taxon>
        <taxon>Leptothecata</taxon>
        <taxon>Obeliida</taxon>
        <taxon>Clytiidae</taxon>
        <taxon>Clytia</taxon>
    </lineage>
</organism>
<dbReference type="SMART" id="SM00175">
    <property type="entry name" value="RAB"/>
    <property type="match status" value="1"/>
</dbReference>
<evidence type="ECO:0000256" key="4">
    <source>
        <dbReference type="SAM" id="Coils"/>
    </source>
</evidence>
<dbReference type="RefSeq" id="XP_066924937.1">
    <property type="nucleotide sequence ID" value="XM_067068836.1"/>
</dbReference>
<protein>
    <submittedName>
        <fullName evidence="6">Uncharacterized protein</fullName>
    </submittedName>
</protein>
<dbReference type="FunFam" id="3.40.50.300:FF:001129">
    <property type="entry name" value="ras-related protein Rab-44 isoform X2"/>
    <property type="match status" value="1"/>
</dbReference>
<evidence type="ECO:0000256" key="1">
    <source>
        <dbReference type="ARBA" id="ARBA00022741"/>
    </source>
</evidence>
<dbReference type="NCBIfam" id="TIGR00231">
    <property type="entry name" value="small_GTP"/>
    <property type="match status" value="1"/>
</dbReference>
<dbReference type="InterPro" id="IPR027417">
    <property type="entry name" value="P-loop_NTPase"/>
</dbReference>
<feature type="region of interest" description="Disordered" evidence="5">
    <location>
        <begin position="720"/>
        <end position="771"/>
    </location>
</feature>
<dbReference type="AlphaFoldDB" id="A0A7M6DQR9"/>
<keyword evidence="2" id="KW-0342">GTP-binding</keyword>
<keyword evidence="7" id="KW-1185">Reference proteome</keyword>
<dbReference type="Pfam" id="PF00071">
    <property type="entry name" value="Ras"/>
    <property type="match status" value="1"/>
</dbReference>
<feature type="compositionally biased region" description="Acidic residues" evidence="5">
    <location>
        <begin position="296"/>
        <end position="305"/>
    </location>
</feature>
<name>A0A7M6DQR9_9CNID</name>
<dbReference type="SMART" id="SM00174">
    <property type="entry name" value="RHO"/>
    <property type="match status" value="1"/>
</dbReference>
<feature type="compositionally biased region" description="Acidic residues" evidence="5">
    <location>
        <begin position="172"/>
        <end position="183"/>
    </location>
</feature>
<feature type="region of interest" description="Disordered" evidence="5">
    <location>
        <begin position="646"/>
        <end position="675"/>
    </location>
</feature>
<dbReference type="GO" id="GO:0005525">
    <property type="term" value="F:GTP binding"/>
    <property type="evidence" value="ECO:0007669"/>
    <property type="project" value="UniProtKB-KW"/>
</dbReference>
<dbReference type="CDD" id="cd00154">
    <property type="entry name" value="Rab"/>
    <property type="match status" value="1"/>
</dbReference>
<dbReference type="EnsemblMetazoa" id="CLYHEMT023178.1">
    <property type="protein sequence ID" value="CLYHEMP023178.1"/>
    <property type="gene ID" value="CLYHEMG023178"/>
</dbReference>
<evidence type="ECO:0000313" key="7">
    <source>
        <dbReference type="Proteomes" id="UP000594262"/>
    </source>
</evidence>
<dbReference type="SUPFAM" id="SSF52540">
    <property type="entry name" value="P-loop containing nucleoside triphosphate hydrolases"/>
    <property type="match status" value="1"/>
</dbReference>
<feature type="compositionally biased region" description="Polar residues" evidence="5">
    <location>
        <begin position="213"/>
        <end position="224"/>
    </location>
</feature>
<dbReference type="OrthoDB" id="6022349at2759"/>
<keyword evidence="4" id="KW-0175">Coiled coil</keyword>
<keyword evidence="3" id="KW-0449">Lipoprotein</keyword>
<dbReference type="Proteomes" id="UP000594262">
    <property type="component" value="Unplaced"/>
</dbReference>
<dbReference type="PROSITE" id="PS51421">
    <property type="entry name" value="RAS"/>
    <property type="match status" value="1"/>
</dbReference>
<dbReference type="SMART" id="SM00173">
    <property type="entry name" value="RAS"/>
    <property type="match status" value="1"/>
</dbReference>
<feature type="compositionally biased region" description="Polar residues" evidence="5">
    <location>
        <begin position="744"/>
        <end position="758"/>
    </location>
</feature>